<dbReference type="EMBL" id="CP006868">
    <property type="protein sequence ID" value="UXD22894.1"/>
    <property type="molecule type" value="Genomic_DNA"/>
</dbReference>
<organism evidence="1 2">
    <name type="scientific">Ignicoccus pacificus DSM 13166</name>
    <dbReference type="NCBI Taxonomy" id="940294"/>
    <lineage>
        <taxon>Archaea</taxon>
        <taxon>Thermoproteota</taxon>
        <taxon>Thermoprotei</taxon>
        <taxon>Desulfurococcales</taxon>
        <taxon>Desulfurococcaceae</taxon>
        <taxon>Ignicoccus</taxon>
    </lineage>
</organism>
<name>A0A977KC24_9CREN</name>
<evidence type="ECO:0000313" key="1">
    <source>
        <dbReference type="EMBL" id="UXD22894.1"/>
    </source>
</evidence>
<keyword evidence="2" id="KW-1185">Reference proteome</keyword>
<gene>
    <name evidence="1" type="ORF">IPA_09325</name>
</gene>
<reference evidence="1" key="1">
    <citation type="submission" date="2013-11" db="EMBL/GenBank/DDBJ databases">
        <title>Comparative genomics of Ignicoccus.</title>
        <authorList>
            <person name="Podar M."/>
        </authorList>
    </citation>
    <scope>NUCLEOTIDE SEQUENCE</scope>
    <source>
        <strain evidence="1">DSM 13166</strain>
    </source>
</reference>
<sequence length="247" mass="27602">MVYGGVSVPLPMSVCCLCKNVVGVSDGEHTYFYKIVLGKLEPIDVKVYGVASKCSYSGRFLGVVAPGAVYIFDLYNNLMYTFSNAIDVSTYRNSFAIGFLKEVEVWKEGALFKYPLKGSLVSMLLSDKVYVCEGNKVEMLGGPSINIRCQWLSLLDDKVIDVYGNQYVVLSTKLKLLGKGTLKCEAYSIDFSDSKLMIRSPNEICLYKLVEVKEFETLMIMSTIALFGTIISILNKILRERLTPEPY</sequence>
<dbReference type="AlphaFoldDB" id="A0A977KC24"/>
<proteinExistence type="predicted"/>
<dbReference type="Proteomes" id="UP001063698">
    <property type="component" value="Chromosome"/>
</dbReference>
<evidence type="ECO:0000313" key="2">
    <source>
        <dbReference type="Proteomes" id="UP001063698"/>
    </source>
</evidence>
<accession>A0A977KC24</accession>
<protein>
    <submittedName>
        <fullName evidence="1">Uncharacterized protein</fullName>
    </submittedName>
</protein>
<dbReference type="KEGG" id="ipc:IPA_09325"/>